<feature type="transmembrane region" description="Helical" evidence="5">
    <location>
        <begin position="298"/>
        <end position="320"/>
    </location>
</feature>
<dbReference type="Gene3D" id="1.20.1250.20">
    <property type="entry name" value="MFS general substrate transporter like domains"/>
    <property type="match status" value="2"/>
</dbReference>
<keyword evidence="3 5" id="KW-1133">Transmembrane helix</keyword>
<dbReference type="InterPro" id="IPR051788">
    <property type="entry name" value="MFS_Transporter"/>
</dbReference>
<feature type="domain" description="Major facilitator superfamily (MFS) profile" evidence="6">
    <location>
        <begin position="13"/>
        <end position="385"/>
    </location>
</feature>
<dbReference type="SUPFAM" id="SSF103473">
    <property type="entry name" value="MFS general substrate transporter"/>
    <property type="match status" value="1"/>
</dbReference>
<proteinExistence type="predicted"/>
<feature type="transmembrane region" description="Helical" evidence="5">
    <location>
        <begin position="16"/>
        <end position="35"/>
    </location>
</feature>
<keyword evidence="4 5" id="KW-0472">Membrane</keyword>
<feature type="transmembrane region" description="Helical" evidence="5">
    <location>
        <begin position="78"/>
        <end position="96"/>
    </location>
</feature>
<evidence type="ECO:0000256" key="4">
    <source>
        <dbReference type="ARBA" id="ARBA00023136"/>
    </source>
</evidence>
<feature type="transmembrane region" description="Helical" evidence="5">
    <location>
        <begin position="241"/>
        <end position="261"/>
    </location>
</feature>
<feature type="transmembrane region" description="Helical" evidence="5">
    <location>
        <begin position="142"/>
        <end position="159"/>
    </location>
</feature>
<feature type="transmembrane region" description="Helical" evidence="5">
    <location>
        <begin position="102"/>
        <end position="121"/>
    </location>
</feature>
<comment type="subcellular location">
    <subcellularLocation>
        <location evidence="1">Membrane</location>
        <topology evidence="1">Multi-pass membrane protein</topology>
    </subcellularLocation>
</comment>
<evidence type="ECO:0000256" key="2">
    <source>
        <dbReference type="ARBA" id="ARBA00022692"/>
    </source>
</evidence>
<feature type="transmembrane region" description="Helical" evidence="5">
    <location>
        <begin position="165"/>
        <end position="187"/>
    </location>
</feature>
<evidence type="ECO:0000256" key="1">
    <source>
        <dbReference type="ARBA" id="ARBA00004141"/>
    </source>
</evidence>
<keyword evidence="2 5" id="KW-0812">Transmembrane</keyword>
<dbReference type="PANTHER" id="PTHR23514">
    <property type="entry name" value="BYPASS OF STOP CODON PROTEIN 6"/>
    <property type="match status" value="1"/>
</dbReference>
<dbReference type="InterPro" id="IPR036259">
    <property type="entry name" value="MFS_trans_sf"/>
</dbReference>
<dbReference type="InterPro" id="IPR011701">
    <property type="entry name" value="MFS"/>
</dbReference>
<reference evidence="7" key="1">
    <citation type="journal article" date="2011" name="Environ. Microbiol.">
        <title>Time-series analyses of Monterey Bay coastal microbial picoplankton using a 'genome proxy' microarray.</title>
        <authorList>
            <person name="Rich V.I."/>
            <person name="Pham V.D."/>
            <person name="Eppley J."/>
            <person name="Shi Y."/>
            <person name="DeLong E.F."/>
        </authorList>
    </citation>
    <scope>NUCLEOTIDE SEQUENCE</scope>
</reference>
<feature type="transmembrane region" description="Helical" evidence="5">
    <location>
        <begin position="273"/>
        <end position="292"/>
    </location>
</feature>
<evidence type="ECO:0000259" key="6">
    <source>
        <dbReference type="PROSITE" id="PS50850"/>
    </source>
</evidence>
<feature type="transmembrane region" description="Helical" evidence="5">
    <location>
        <begin position="47"/>
        <end position="71"/>
    </location>
</feature>
<dbReference type="InterPro" id="IPR020846">
    <property type="entry name" value="MFS_dom"/>
</dbReference>
<sequence>MMADDAMAKARRGRRAVAAMFLVNGFLIGSWAPQIPVTLARLEITEFTLGLLILTFGLGALVAMPTCGYLIGRFGSRWTVRVFGVVSCFGLLAVALSPGIVAAGITLFLFGGFIGGMDVAMNANAVEVEKQLRRAIMSSSHGFWSVGGFIGGGAGGTLIEAQGYLFHAGVVTAAALIVTLAGLSFLVTEPRPEAHEARRFALPRNPTVYLVGLIALFSMIPEGAVLDWAALYLRQERGADLATAGFGFAAFSGAMALMRFAGDRVRNRFGAVATLRVSSLIAAAGMFVAGFATEPWLAIAAFAFAGLGIANMVPIAFSAAGNQPGTSSGASLSTVTLMGYSGILVAPSGIGYVGEHVGFAPVYVAVSVLLVVVCLMAGLARSAEFTHGEPAQPPA</sequence>
<evidence type="ECO:0000256" key="5">
    <source>
        <dbReference type="SAM" id="Phobius"/>
    </source>
</evidence>
<feature type="transmembrane region" description="Helical" evidence="5">
    <location>
        <begin position="208"/>
        <end position="229"/>
    </location>
</feature>
<protein>
    <submittedName>
        <fullName evidence="7">Permeases of the major facilitator superfamily</fullName>
    </submittedName>
</protein>
<evidence type="ECO:0000313" key="7">
    <source>
        <dbReference type="EMBL" id="ADI16382.1"/>
    </source>
</evidence>
<accession>E0XPP1</accession>
<feature type="transmembrane region" description="Helical" evidence="5">
    <location>
        <begin position="332"/>
        <end position="354"/>
    </location>
</feature>
<dbReference type="AlphaFoldDB" id="E0XPP1"/>
<dbReference type="GO" id="GO:0016020">
    <property type="term" value="C:membrane"/>
    <property type="evidence" value="ECO:0007669"/>
    <property type="project" value="UniProtKB-SubCell"/>
</dbReference>
<dbReference type="PANTHER" id="PTHR23514:SF13">
    <property type="entry name" value="INNER MEMBRANE PROTEIN YBJJ"/>
    <property type="match status" value="1"/>
</dbReference>
<dbReference type="EMBL" id="GU474836">
    <property type="protein sequence ID" value="ADI16382.1"/>
    <property type="molecule type" value="Genomic_DNA"/>
</dbReference>
<evidence type="ECO:0000256" key="3">
    <source>
        <dbReference type="ARBA" id="ARBA00022989"/>
    </source>
</evidence>
<feature type="transmembrane region" description="Helical" evidence="5">
    <location>
        <begin position="360"/>
        <end position="380"/>
    </location>
</feature>
<dbReference type="CDD" id="cd17393">
    <property type="entry name" value="MFS_MosC_like"/>
    <property type="match status" value="1"/>
</dbReference>
<dbReference type="PROSITE" id="PS50850">
    <property type="entry name" value="MFS"/>
    <property type="match status" value="1"/>
</dbReference>
<name>E0XPP1_9BACT</name>
<dbReference type="GO" id="GO:0022857">
    <property type="term" value="F:transmembrane transporter activity"/>
    <property type="evidence" value="ECO:0007669"/>
    <property type="project" value="InterPro"/>
</dbReference>
<organism evidence="7">
    <name type="scientific">uncultured bacterium HF130_12L15</name>
    <dbReference type="NCBI Taxonomy" id="710815"/>
    <lineage>
        <taxon>Bacteria</taxon>
        <taxon>environmental samples</taxon>
    </lineage>
</organism>
<dbReference type="Pfam" id="PF07690">
    <property type="entry name" value="MFS_1"/>
    <property type="match status" value="2"/>
</dbReference>